<dbReference type="Proteomes" id="UP001178288">
    <property type="component" value="Chromosome"/>
</dbReference>
<dbReference type="InterPro" id="IPR046342">
    <property type="entry name" value="CBS_dom_sf"/>
</dbReference>
<gene>
    <name evidence="3" type="primary">cbpB</name>
    <name evidence="3" type="ORF">QNH39_08790</name>
</gene>
<dbReference type="RefSeq" id="WP_066084850.1">
    <property type="nucleotide sequence ID" value="NZ_CP126114.1"/>
</dbReference>
<dbReference type="KEGG" id="nnv:QNH39_08790"/>
<proteinExistence type="predicted"/>
<dbReference type="SUPFAM" id="SSF54631">
    <property type="entry name" value="CBS-domain pair"/>
    <property type="match status" value="1"/>
</dbReference>
<reference evidence="3" key="1">
    <citation type="submission" date="2023-05" db="EMBL/GenBank/DDBJ databases">
        <title>Comparative genomics of Bacillaceae isolates and their secondary metabolite potential.</title>
        <authorList>
            <person name="Song L."/>
            <person name="Nielsen L.J."/>
            <person name="Mohite O."/>
            <person name="Xu X."/>
            <person name="Weber T."/>
            <person name="Kovacs A.T."/>
        </authorList>
    </citation>
    <scope>NUCLEOTIDE SEQUENCE</scope>
    <source>
        <strain evidence="3">XLM17</strain>
    </source>
</reference>
<keyword evidence="1" id="KW-0129">CBS domain</keyword>
<protein>
    <submittedName>
        <fullName evidence="3">Cyclic-di-AMP-binding protein CbpB</fullName>
    </submittedName>
</protein>
<dbReference type="EMBL" id="CP126114">
    <property type="protein sequence ID" value="WHY87913.1"/>
    <property type="molecule type" value="Genomic_DNA"/>
</dbReference>
<sequence>MISLPSGEFLELTIKELMIPSERVAHVQIGNSLEHALLVLTKSGYTAIPVLDPQYKLHGLISTPIIMDSILGLERIEFEQLENKRVEEVMKGSIPRIKISASITTCLELLVSQPFLCVETEDGFFAGILPRSTVLNQLNKIVKRFKK</sequence>
<evidence type="ECO:0000313" key="3">
    <source>
        <dbReference type="EMBL" id="WHY87913.1"/>
    </source>
</evidence>
<dbReference type="PROSITE" id="PS51371">
    <property type="entry name" value="CBS"/>
    <property type="match status" value="1"/>
</dbReference>
<dbReference type="Pfam" id="PF00571">
    <property type="entry name" value="CBS"/>
    <property type="match status" value="1"/>
</dbReference>
<dbReference type="AlphaFoldDB" id="A0AA95SE82"/>
<organism evidence="3 4">
    <name type="scientific">Neobacillus novalis</name>
    <dbReference type="NCBI Taxonomy" id="220687"/>
    <lineage>
        <taxon>Bacteria</taxon>
        <taxon>Bacillati</taxon>
        <taxon>Bacillota</taxon>
        <taxon>Bacilli</taxon>
        <taxon>Bacillales</taxon>
        <taxon>Bacillaceae</taxon>
        <taxon>Neobacillus</taxon>
    </lineage>
</organism>
<name>A0AA95SE82_9BACI</name>
<keyword evidence="4" id="KW-1185">Reference proteome</keyword>
<dbReference type="NCBIfam" id="NF041630">
    <property type="entry name" value="CBS_CbpB"/>
    <property type="match status" value="1"/>
</dbReference>
<dbReference type="InterPro" id="IPR000644">
    <property type="entry name" value="CBS_dom"/>
</dbReference>
<evidence type="ECO:0000259" key="2">
    <source>
        <dbReference type="PROSITE" id="PS51371"/>
    </source>
</evidence>
<dbReference type="Gene3D" id="3.10.580.10">
    <property type="entry name" value="CBS-domain"/>
    <property type="match status" value="1"/>
</dbReference>
<evidence type="ECO:0000313" key="4">
    <source>
        <dbReference type="Proteomes" id="UP001178288"/>
    </source>
</evidence>
<dbReference type="CDD" id="cd04643">
    <property type="entry name" value="CBS_pair_bac"/>
    <property type="match status" value="1"/>
</dbReference>
<evidence type="ECO:0000256" key="1">
    <source>
        <dbReference type="PROSITE-ProRule" id="PRU00703"/>
    </source>
</evidence>
<accession>A0AA95SE82</accession>
<feature type="domain" description="CBS" evidence="2">
    <location>
        <begin position="18"/>
        <end position="78"/>
    </location>
</feature>
<dbReference type="InterPro" id="IPR048125">
    <property type="entry name" value="CBS_CbpB"/>
</dbReference>